<dbReference type="RefSeq" id="WP_168695488.1">
    <property type="nucleotide sequence ID" value="NZ_CP051206.1"/>
</dbReference>
<evidence type="ECO:0000259" key="6">
    <source>
        <dbReference type="Pfam" id="PF04357"/>
    </source>
</evidence>
<keyword evidence="4 5" id="KW-0472">Membrane</keyword>
<accession>A0A6H2BY66</accession>
<evidence type="ECO:0000256" key="5">
    <source>
        <dbReference type="SAM" id="Phobius"/>
    </source>
</evidence>
<name>A0A6H2BY66_DOLFA</name>
<feature type="transmembrane region" description="Helical" evidence="5">
    <location>
        <begin position="27"/>
        <end position="46"/>
    </location>
</feature>
<evidence type="ECO:0000313" key="7">
    <source>
        <dbReference type="EMBL" id="QJB44187.1"/>
    </source>
</evidence>
<gene>
    <name evidence="7" type="ORF">HGD76_08280</name>
</gene>
<dbReference type="PANTHER" id="PTHR34457:SF3">
    <property type="entry name" value="PROTEIN TIC236, CHLOROPLASTIC"/>
    <property type="match status" value="1"/>
</dbReference>
<reference evidence="7 8" key="2">
    <citation type="submission" date="2020-04" db="EMBL/GenBank/DDBJ databases">
        <authorList>
            <person name="Fomenkov A."/>
            <person name="Anton B.P."/>
            <person name="Roberts R.J."/>
        </authorList>
    </citation>
    <scope>NUCLEOTIDE SEQUENCE [LARGE SCALE GENOMIC DNA]</scope>
    <source>
        <strain evidence="7 8">CCAP 1403/13f</strain>
    </source>
</reference>
<comment type="subcellular location">
    <subcellularLocation>
        <location evidence="1">Membrane</location>
        <topology evidence="1">Single-pass membrane protein</topology>
    </subcellularLocation>
</comment>
<reference evidence="7 8" key="1">
    <citation type="submission" date="2020-04" db="EMBL/GenBank/DDBJ databases">
        <title>Genome-Wide Identification of 5-Methylcytosine Sites in Bacterial Genomes By High-Throughput Sequencing of MspJI Restriction Fragments.</title>
        <authorList>
            <person name="Wu V."/>
        </authorList>
    </citation>
    <scope>NUCLEOTIDE SEQUENCE [LARGE SCALE GENOMIC DNA]</scope>
    <source>
        <strain evidence="7 8">CCAP 1403/13f</strain>
    </source>
</reference>
<feature type="domain" description="Translocation and assembly module TamB C-terminal" evidence="6">
    <location>
        <begin position="1437"/>
        <end position="1811"/>
    </location>
</feature>
<evidence type="ECO:0000256" key="1">
    <source>
        <dbReference type="ARBA" id="ARBA00004167"/>
    </source>
</evidence>
<dbReference type="InterPro" id="IPR053022">
    <property type="entry name" value="Chloroplast_translocon_comp"/>
</dbReference>
<evidence type="ECO:0000256" key="3">
    <source>
        <dbReference type="ARBA" id="ARBA00022989"/>
    </source>
</evidence>
<dbReference type="GO" id="GO:0009306">
    <property type="term" value="P:protein secretion"/>
    <property type="evidence" value="ECO:0007669"/>
    <property type="project" value="InterPro"/>
</dbReference>
<dbReference type="GO" id="GO:0005886">
    <property type="term" value="C:plasma membrane"/>
    <property type="evidence" value="ECO:0007669"/>
    <property type="project" value="InterPro"/>
</dbReference>
<keyword evidence="3 5" id="KW-1133">Transmembrane helix</keyword>
<dbReference type="Proteomes" id="UP000502433">
    <property type="component" value="Chromosome"/>
</dbReference>
<keyword evidence="2 5" id="KW-0812">Transmembrane</keyword>
<evidence type="ECO:0000313" key="8">
    <source>
        <dbReference type="Proteomes" id="UP000502433"/>
    </source>
</evidence>
<proteinExistence type="predicted"/>
<organism evidence="7 8">
    <name type="scientific">Dolichospermum flos-aquae CCAP 1403/13F</name>
    <dbReference type="NCBI Taxonomy" id="315271"/>
    <lineage>
        <taxon>Bacteria</taxon>
        <taxon>Bacillati</taxon>
        <taxon>Cyanobacteriota</taxon>
        <taxon>Cyanophyceae</taxon>
        <taxon>Nostocales</taxon>
        <taxon>Aphanizomenonaceae</taxon>
        <taxon>Dolichospermum</taxon>
    </lineage>
</organism>
<dbReference type="PANTHER" id="PTHR34457">
    <property type="entry name" value="EMBRYO DEFECTIVE 2410"/>
    <property type="match status" value="1"/>
</dbReference>
<sequence>MSNSPSQNSHPADSGLRLLWLMMLNRSCLGVGALLLIGIIFSIWRLQNFVYQELVPLATQSLTTTLNRPVKLGAIESFSLTGVQFAASEIPATATDPDRANIKAVDVGFDIWKLVINRNLRLDVTLINPDVYVQQDPQARWLTTTITPGTGKGLIKTDLDKLRFRDANLVLVPREMGGDFSLQVPVKFSGINGTAQLLNQNKLIKLDLAAKAVSGGDISIVGDLIPQKVLAGDFRVRGQNLLSADITRLVTLPLTLQSGRVNGDLRIKITPKQKTLLYGNAMMEGVTLQIAKIPELFNHSQGNLIFDGLVIKLDHIVTNYGQIPFTTSGTIDQQAGFNLKARVNAVSLANAQATLKVKLPFPVSGIAQADLQLMGATTKPVLSGNVRTLKTARIDQVDFGKVSSKFELISSKSLLRITDIQGKTTYGGEVKGGGIIKLGKVSALNFQLRADNIPGDAIAQVYNIKTGFPIGMITATAEIKGVADNTHTFVKWQAPQAQYPVTGTSIINPDRTVSFRDVVATVGGGVVNGSGIYSHDSKRWQASAQSSKIKLTSFVDQKQQENISLAGVEFNGNLQLSGNSSPFQIETIIPKNANINIAGGTVNISQIKLQDQNFTTLLVGKDLRLGTILKQANPILNNLLAGNFTIVGNRENFNLKTFAGTGEGFLSVGGGRIKAANIQVAEGRYQAKIQAENVPLTKLASVPPQFQGNIAGQLQVTGSVESFQPETIQGEGKGSLKLPSGTVTASSIQLSNGNYQALLATSGLQLNPFNQQLKGQLGGKLQISGNVTASKLADVAAVGQVRFSQGLRGFDSPIQADIGWNGEKLTVDSFNNANFQAKGYLLANAKKAGIPEITQLNFNVQAKNYSLQRLPVQLPDTADIAGNLDFSGQVTGKPTAPNITGKLGLRNFKVQEFAFEPLLTGNVNSGSGQGLSLDVAGVKERIAINLDGNNRPKSFLVQWQQALLSGAATGSDWGVNVANFPLKALNIPVPANTPLSPGGVRGLLTANLQINSQTLATAGNIAIEKPELGRIKGDRFMTQLRYDNNTFVLSDSELRKGESRYSFDANIKPWAKKPQLRAKINIEKGKIQDFLNAAQIFDVEDFQRGLKAPTYGKSADLTTNSQGLPLESLLTQIQRLSEVDALLTTQQQQRSTAKPIPDLRDLKGILNGNIFINTATTDEPRIKFNLQGENFTWGKSTEPSRFYRAEQVIAKGSFEEGILRFRRLRIQSQQKIIAFTGNIGGQAQSGQLKIENFPIQRLNNLVKLPLGIGGKLNITAAIAGSIINPQARGELNITEGTIDQKSVESANTSFSYADGRLNFGSQVTGVGVGTEPANINGSIPYTLPFASEKSNSNQITLDINVKNEGLTILNLFTNEISFEKGQGELDLKVRGTRQQPFVKGTASLDNATFRSPTLPGKLTNVNGKAIFDLTRVFIKSLEGKFSDGNIQAAGELPIFNSRDTKIDVPLIVTLKQLVLNLKGLYQGGANGNLEITGSVLKPIIGGNIELFDGQVLLTESPDENSAANKIGNQNKPDPENKITRLNNLGLKLGRNIQIVKSPVFKFQASGDLTVNGSLVEPIPEGTIKLNKGAVNLFTTQLNLAKGHEHTATFSPRQPRDPNLDIRLFAKILDVTQNSDISRQGSTGLAGLETVRVEASINGLASQINDNLQLKSNPSRSETQIVTLLGGGLIDNQGRSDSNLGLINIASSAVFSNFQGAFNEIGDAFGLSELRIFPTIVSERPAAGKNNSSLELALEAGIDISPKFSLSTIKILTANDPLQWGINYRINNQFRLRSSTNLTDDTRAVIEFERKF</sequence>
<protein>
    <recommendedName>
        <fullName evidence="6">Translocation and assembly module TamB C-terminal domain-containing protein</fullName>
    </recommendedName>
</protein>
<evidence type="ECO:0000256" key="2">
    <source>
        <dbReference type="ARBA" id="ARBA00022692"/>
    </source>
</evidence>
<dbReference type="Pfam" id="PF04357">
    <property type="entry name" value="TamB"/>
    <property type="match status" value="1"/>
</dbReference>
<dbReference type="EMBL" id="CP051206">
    <property type="protein sequence ID" value="QJB44187.1"/>
    <property type="molecule type" value="Genomic_DNA"/>
</dbReference>
<dbReference type="KEGG" id="dfs:HGD76_08280"/>
<evidence type="ECO:0000256" key="4">
    <source>
        <dbReference type="ARBA" id="ARBA00023136"/>
    </source>
</evidence>
<dbReference type="InterPro" id="IPR007452">
    <property type="entry name" value="TamB_C"/>
</dbReference>